<feature type="compositionally biased region" description="Low complexity" evidence="1">
    <location>
        <begin position="43"/>
        <end position="53"/>
    </location>
</feature>
<dbReference type="AlphaFoldDB" id="A0AA41QR05"/>
<dbReference type="RefSeq" id="WP_281736837.1">
    <property type="nucleotide sequence ID" value="NZ_JAKETQ010000003.1"/>
</dbReference>
<dbReference type="Proteomes" id="UP001156140">
    <property type="component" value="Unassembled WGS sequence"/>
</dbReference>
<accession>A0AA41QR05</accession>
<keyword evidence="3" id="KW-1185">Reference proteome</keyword>
<feature type="compositionally biased region" description="Low complexity" evidence="1">
    <location>
        <begin position="74"/>
        <end position="91"/>
    </location>
</feature>
<protein>
    <submittedName>
        <fullName evidence="2">Plasmid stabilization protein</fullName>
    </submittedName>
</protein>
<reference evidence="2" key="1">
    <citation type="submission" date="2022-03" db="EMBL/GenBank/DDBJ databases">
        <title>The complete genome sequence of a Methyloterrigena soli.</title>
        <authorList>
            <person name="Zi Z."/>
        </authorList>
    </citation>
    <scope>NUCLEOTIDE SEQUENCE</scope>
    <source>
        <strain evidence="2">M48</strain>
    </source>
</reference>
<proteinExistence type="predicted"/>
<organism evidence="2 3">
    <name type="scientific">Paradevosia shaoguanensis</name>
    <dbReference type="NCBI Taxonomy" id="1335043"/>
    <lineage>
        <taxon>Bacteria</taxon>
        <taxon>Pseudomonadati</taxon>
        <taxon>Pseudomonadota</taxon>
        <taxon>Alphaproteobacteria</taxon>
        <taxon>Hyphomicrobiales</taxon>
        <taxon>Devosiaceae</taxon>
        <taxon>Paradevosia</taxon>
    </lineage>
</organism>
<evidence type="ECO:0000313" key="3">
    <source>
        <dbReference type="Proteomes" id="UP001156140"/>
    </source>
</evidence>
<sequence length="105" mass="11114">MPRGDKSNHTDKQERKADHIAKGHGKRDVSENEAELRAWATASKESGGASKSGAGRREMETHVSAKSAGEIGGKASASRPAAERSASAKKATATRKHSAEHHAHH</sequence>
<feature type="compositionally biased region" description="Basic and acidic residues" evidence="1">
    <location>
        <begin position="1"/>
        <end position="36"/>
    </location>
</feature>
<feature type="region of interest" description="Disordered" evidence="1">
    <location>
        <begin position="1"/>
        <end position="105"/>
    </location>
</feature>
<evidence type="ECO:0000313" key="2">
    <source>
        <dbReference type="EMBL" id="MCI0128747.1"/>
    </source>
</evidence>
<dbReference type="EMBL" id="JALAZD010000003">
    <property type="protein sequence ID" value="MCI0128747.1"/>
    <property type="molecule type" value="Genomic_DNA"/>
</dbReference>
<comment type="caution">
    <text evidence="2">The sequence shown here is derived from an EMBL/GenBank/DDBJ whole genome shotgun (WGS) entry which is preliminary data.</text>
</comment>
<feature type="compositionally biased region" description="Basic residues" evidence="1">
    <location>
        <begin position="92"/>
        <end position="105"/>
    </location>
</feature>
<name>A0AA41QR05_9HYPH</name>
<evidence type="ECO:0000256" key="1">
    <source>
        <dbReference type="SAM" id="MobiDB-lite"/>
    </source>
</evidence>
<gene>
    <name evidence="2" type="ORF">ML536_18090</name>
</gene>